<dbReference type="InterPro" id="IPR050425">
    <property type="entry name" value="NAD(P)_dehydrat-like"/>
</dbReference>
<evidence type="ECO:0000256" key="1">
    <source>
        <dbReference type="ARBA" id="ARBA00023002"/>
    </source>
</evidence>
<dbReference type="InterPro" id="IPR036291">
    <property type="entry name" value="NAD(P)-bd_dom_sf"/>
</dbReference>
<dbReference type="OrthoDB" id="9778052at2"/>
<dbReference type="Proteomes" id="UP000460416">
    <property type="component" value="Unassembled WGS sequence"/>
</dbReference>
<dbReference type="SUPFAM" id="SSF51735">
    <property type="entry name" value="NAD(P)-binding Rossmann-fold domains"/>
    <property type="match status" value="1"/>
</dbReference>
<dbReference type="RefSeq" id="WP_156275742.1">
    <property type="nucleotide sequence ID" value="NZ_BAABGI010000003.1"/>
</dbReference>
<organism evidence="4 5">
    <name type="scientific">Christiangramia aestuarii</name>
    <dbReference type="NCBI Taxonomy" id="1028746"/>
    <lineage>
        <taxon>Bacteria</taxon>
        <taxon>Pseudomonadati</taxon>
        <taxon>Bacteroidota</taxon>
        <taxon>Flavobacteriia</taxon>
        <taxon>Flavobacteriales</taxon>
        <taxon>Flavobacteriaceae</taxon>
        <taxon>Christiangramia</taxon>
    </lineage>
</organism>
<protein>
    <submittedName>
        <fullName evidence="4">NAD-dependent epimerase/dehydratase family protein</fullName>
    </submittedName>
</protein>
<dbReference type="PANTHER" id="PTHR10366:SF564">
    <property type="entry name" value="STEROL-4-ALPHA-CARBOXYLATE 3-DEHYDROGENASE, DECARBOXYLATING"/>
    <property type="match status" value="1"/>
</dbReference>
<dbReference type="GO" id="GO:0016616">
    <property type="term" value="F:oxidoreductase activity, acting on the CH-OH group of donors, NAD or NADP as acceptor"/>
    <property type="evidence" value="ECO:0007669"/>
    <property type="project" value="TreeGrafter"/>
</dbReference>
<dbReference type="EMBL" id="VJVW01000003">
    <property type="protein sequence ID" value="MUP42503.1"/>
    <property type="molecule type" value="Genomic_DNA"/>
</dbReference>
<evidence type="ECO:0000313" key="5">
    <source>
        <dbReference type="Proteomes" id="UP000460416"/>
    </source>
</evidence>
<dbReference type="PANTHER" id="PTHR10366">
    <property type="entry name" value="NAD DEPENDENT EPIMERASE/DEHYDRATASE"/>
    <property type="match status" value="1"/>
</dbReference>
<comment type="caution">
    <text evidence="4">The sequence shown here is derived from an EMBL/GenBank/DDBJ whole genome shotgun (WGS) entry which is preliminary data.</text>
</comment>
<dbReference type="Gene3D" id="3.40.50.720">
    <property type="entry name" value="NAD(P)-binding Rossmann-like Domain"/>
    <property type="match status" value="1"/>
</dbReference>
<gene>
    <name evidence="4" type="ORF">FLP08_07960</name>
</gene>
<dbReference type="AlphaFoldDB" id="A0A7K1LP26"/>
<evidence type="ECO:0000313" key="4">
    <source>
        <dbReference type="EMBL" id="MUP42503.1"/>
    </source>
</evidence>
<reference evidence="4 5" key="1">
    <citation type="submission" date="2019-07" db="EMBL/GenBank/DDBJ databases">
        <title>Gramella aestuarii sp. nov., isolated from a tidal flat, and emended description of Gramella echinicola.</title>
        <authorList>
            <person name="Liu L."/>
        </authorList>
    </citation>
    <scope>NUCLEOTIDE SEQUENCE [LARGE SCALE GENOMIC DNA]</scope>
    <source>
        <strain evidence="4 5">BS12</strain>
    </source>
</reference>
<dbReference type="InterPro" id="IPR001509">
    <property type="entry name" value="Epimerase_deHydtase"/>
</dbReference>
<comment type="similarity">
    <text evidence="2">Belongs to the NAD(P)-dependent epimerase/dehydratase family. Dihydroflavonol-4-reductase subfamily.</text>
</comment>
<evidence type="ECO:0000259" key="3">
    <source>
        <dbReference type="Pfam" id="PF01370"/>
    </source>
</evidence>
<feature type="domain" description="NAD-dependent epimerase/dehydratase" evidence="3">
    <location>
        <begin position="6"/>
        <end position="258"/>
    </location>
</feature>
<dbReference type="Pfam" id="PF01370">
    <property type="entry name" value="Epimerase"/>
    <property type="match status" value="1"/>
</dbReference>
<accession>A0A7K1LP26</accession>
<keyword evidence="5" id="KW-1185">Reference proteome</keyword>
<keyword evidence="1" id="KW-0560">Oxidoreductase</keyword>
<sequence>MKHVGITGGAGFIGSYITKKFLESGHSVKVSVTNISKSHKYEHLFELGHEEKLSIKALDVQDLAALRNFSSGCDILIHCGTPFKLGTDDPEKDLFEPTLKGTENFLRIAEENNELEKIVFVASVAAYNTSFPYPVANRDPDHLYTEKDEPYLDETNIPYAQAKYFADQKVRKFVRENTKVDTEIVSVSPVTVIGRPLSEREDSTSVGLQQLFKSGKPQDAFTQVLFDEDVEFALVDVEDVAEGVYKAAITSGNHGKNYLLSSESWKISDISRMLNGEKPLVKPRFVYSNRLARKDLGIDFNPARKPLSSFSNT</sequence>
<evidence type="ECO:0000256" key="2">
    <source>
        <dbReference type="ARBA" id="ARBA00023445"/>
    </source>
</evidence>
<name>A0A7K1LP26_9FLAO</name>
<proteinExistence type="inferred from homology"/>